<accession>A0A016XL92</accession>
<proteinExistence type="predicted"/>
<evidence type="ECO:0000313" key="2">
    <source>
        <dbReference type="Proteomes" id="UP000023268"/>
    </source>
</evidence>
<gene>
    <name evidence="1" type="ORF">AZ34_10530</name>
</gene>
<organism evidence="1 2">
    <name type="scientific">Hylemonella gracilis str. Niagara R</name>
    <dbReference type="NCBI Taxonomy" id="1458275"/>
    <lineage>
        <taxon>Bacteria</taxon>
        <taxon>Pseudomonadati</taxon>
        <taxon>Pseudomonadota</taxon>
        <taxon>Betaproteobacteria</taxon>
        <taxon>Burkholderiales</taxon>
        <taxon>Comamonadaceae</taxon>
        <taxon>Hylemonella</taxon>
    </lineage>
</organism>
<reference evidence="1 2" key="1">
    <citation type="submission" date="2014-02" db="EMBL/GenBank/DDBJ databases">
        <title>Draft Genome of Hylemonella gracilis isolated from the Niagara River.</title>
        <authorList>
            <person name="Pawlowski D.R."/>
            <person name="Koudelka G.B."/>
        </authorList>
    </citation>
    <scope>NUCLEOTIDE SEQUENCE [LARGE SCALE GENOMIC DNA]</scope>
    <source>
        <strain evidence="1 2">Niagara R</strain>
    </source>
</reference>
<protein>
    <submittedName>
        <fullName evidence="1">Uncharacterized protein</fullName>
    </submittedName>
</protein>
<dbReference type="Proteomes" id="UP000023268">
    <property type="component" value="Unassembled WGS sequence"/>
</dbReference>
<comment type="caution">
    <text evidence="1">The sequence shown here is derived from an EMBL/GenBank/DDBJ whole genome shotgun (WGS) entry which is preliminary data.</text>
</comment>
<dbReference type="EMBL" id="JEMG01000001">
    <property type="protein sequence ID" value="EYC52874.1"/>
    <property type="molecule type" value="Genomic_DNA"/>
</dbReference>
<name>A0A016XL92_9BURK</name>
<evidence type="ECO:0000313" key="1">
    <source>
        <dbReference type="EMBL" id="EYC52874.1"/>
    </source>
</evidence>
<dbReference type="AlphaFoldDB" id="A0A016XL92"/>
<sequence>MENIRGVLSLLPGIEVDDAQMIVAAMKLGRTRTHLSNRGKGLLDLTQLIDLVGDGQMLIYSRQGLVTYTAGKTTPIYCKQSVEGTLIEWKLPLNKALVALPMDDDDED</sequence>